<dbReference type="GO" id="GO:0007548">
    <property type="term" value="P:sex differentiation"/>
    <property type="evidence" value="ECO:0007669"/>
    <property type="project" value="UniProtKB-KW"/>
</dbReference>
<keyword evidence="6" id="KW-0726">Sexual differentiation</keyword>
<evidence type="ECO:0000256" key="1">
    <source>
        <dbReference type="ARBA" id="ARBA00004324"/>
    </source>
</evidence>
<comment type="function">
    <text evidence="11">Transcriptional regulator that controls a genetic switch in male development. It is necessary and sufficient for initiating male sex determination by directing the development of supporting cell precursors (pre-Sertoli cells) as Sertoli rather than granulosa cells. Involved in different aspects of gene regulation including promoter activation or repression. Binds to the DNA consensus sequence 5'-[AT]AACAA[AT]-3'. SRY HMG box recognizes DNA by partial intercalation in the minor groove and promotes DNA bending. Also involved in pre-mRNA splicing. In male adult brain involved in the maintenance of motor functions of dopaminergic neurons.</text>
</comment>
<evidence type="ECO:0000256" key="12">
    <source>
        <dbReference type="PROSITE-ProRule" id="PRU00267"/>
    </source>
</evidence>
<dbReference type="InterPro" id="IPR036910">
    <property type="entry name" value="HMG_box_dom_sf"/>
</dbReference>
<proteinExistence type="inferred from homology"/>
<evidence type="ECO:0000256" key="10">
    <source>
        <dbReference type="ARBA" id="ARBA00032498"/>
    </source>
</evidence>
<dbReference type="GO" id="GO:0001228">
    <property type="term" value="F:DNA-binding transcription activator activity, RNA polymerase II-specific"/>
    <property type="evidence" value="ECO:0007669"/>
    <property type="project" value="TreeGrafter"/>
</dbReference>
<keyword evidence="8" id="KW-0010">Activator</keyword>
<evidence type="ECO:0000256" key="4">
    <source>
        <dbReference type="ARBA" id="ARBA00022782"/>
    </source>
</evidence>
<keyword evidence="4" id="KW-0221">Differentiation</keyword>
<dbReference type="InterPro" id="IPR050140">
    <property type="entry name" value="SRY-related_HMG-box_TF-like"/>
</dbReference>
<comment type="similarity">
    <text evidence="2">Belongs to the SRY family.</text>
</comment>
<evidence type="ECO:0000313" key="14">
    <source>
        <dbReference type="EMBL" id="OUC41648.1"/>
    </source>
</evidence>
<sequence>LFLELCKCPLDSTYCAYNDASFSTTTKVDIIENLRNISPSALLESSTPYSDLTGKKHVEGEKIRRPLNSFMVWSHHRRLKSQMQASQNHSQLSKVLGDAWNTLDPRKKECYKQIAFWLHVMHVWEFPDYKYCPQKKEKNQD</sequence>
<comment type="subcellular location">
    <subcellularLocation>
        <location evidence="1">Nucleus speckle</location>
    </subcellularLocation>
</comment>
<evidence type="ECO:0000256" key="6">
    <source>
        <dbReference type="ARBA" id="ARBA00022928"/>
    </source>
</evidence>
<dbReference type="GO" id="GO:0000978">
    <property type="term" value="F:RNA polymerase II cis-regulatory region sequence-specific DNA binding"/>
    <property type="evidence" value="ECO:0007669"/>
    <property type="project" value="TreeGrafter"/>
</dbReference>
<organism evidence="14 15">
    <name type="scientific">Trichinella nativa</name>
    <dbReference type="NCBI Taxonomy" id="6335"/>
    <lineage>
        <taxon>Eukaryota</taxon>
        <taxon>Metazoa</taxon>
        <taxon>Ecdysozoa</taxon>
        <taxon>Nematoda</taxon>
        <taxon>Enoplea</taxon>
        <taxon>Dorylaimia</taxon>
        <taxon>Trichinellida</taxon>
        <taxon>Trichinellidae</taxon>
        <taxon>Trichinella</taxon>
    </lineage>
</organism>
<dbReference type="GO" id="GO:0016607">
    <property type="term" value="C:nuclear speck"/>
    <property type="evidence" value="ECO:0007669"/>
    <property type="project" value="UniProtKB-SubCell"/>
</dbReference>
<keyword evidence="9" id="KW-0804">Transcription</keyword>
<name>A0A1Y3EET0_9BILA</name>
<dbReference type="AlphaFoldDB" id="A0A1Y3EET0"/>
<feature type="DNA-binding region" description="HMG box" evidence="12">
    <location>
        <begin position="63"/>
        <end position="130"/>
    </location>
</feature>
<dbReference type="Pfam" id="PF00505">
    <property type="entry name" value="HMG_box"/>
    <property type="match status" value="1"/>
</dbReference>
<protein>
    <recommendedName>
        <fullName evidence="3">Sex-determining region Y protein</fullName>
    </recommendedName>
    <alternativeName>
        <fullName evidence="10">Testis-determining factor</fullName>
    </alternativeName>
</protein>
<keyword evidence="5" id="KW-0112">Calmodulin-binding</keyword>
<accession>A0A1Y3EET0</accession>
<evidence type="ECO:0000256" key="11">
    <source>
        <dbReference type="ARBA" id="ARBA00045821"/>
    </source>
</evidence>
<evidence type="ECO:0000256" key="5">
    <source>
        <dbReference type="ARBA" id="ARBA00022860"/>
    </source>
</evidence>
<dbReference type="Gene3D" id="1.10.30.10">
    <property type="entry name" value="High mobility group box domain"/>
    <property type="match status" value="1"/>
</dbReference>
<feature type="domain" description="HMG box" evidence="13">
    <location>
        <begin position="63"/>
        <end position="130"/>
    </location>
</feature>
<dbReference type="PANTHER" id="PTHR10270">
    <property type="entry name" value="SOX TRANSCRIPTION FACTOR"/>
    <property type="match status" value="1"/>
</dbReference>
<evidence type="ECO:0000256" key="2">
    <source>
        <dbReference type="ARBA" id="ARBA00005998"/>
    </source>
</evidence>
<feature type="non-terminal residue" evidence="14">
    <location>
        <position position="141"/>
    </location>
</feature>
<dbReference type="InterPro" id="IPR009071">
    <property type="entry name" value="HMG_box_dom"/>
</dbReference>
<evidence type="ECO:0000256" key="8">
    <source>
        <dbReference type="ARBA" id="ARBA00023159"/>
    </source>
</evidence>
<dbReference type="GO" id="GO:0030154">
    <property type="term" value="P:cell differentiation"/>
    <property type="evidence" value="ECO:0007669"/>
    <property type="project" value="UniProtKB-KW"/>
</dbReference>
<evidence type="ECO:0000313" key="15">
    <source>
        <dbReference type="Proteomes" id="UP000243006"/>
    </source>
</evidence>
<dbReference type="GO" id="GO:0005516">
    <property type="term" value="F:calmodulin binding"/>
    <property type="evidence" value="ECO:0007669"/>
    <property type="project" value="UniProtKB-KW"/>
</dbReference>
<dbReference type="PANTHER" id="PTHR10270:SF161">
    <property type="entry name" value="SEX-DETERMINING REGION Y PROTEIN"/>
    <property type="match status" value="1"/>
</dbReference>
<feature type="non-terminal residue" evidence="14">
    <location>
        <position position="1"/>
    </location>
</feature>
<evidence type="ECO:0000256" key="7">
    <source>
        <dbReference type="ARBA" id="ARBA00023125"/>
    </source>
</evidence>
<evidence type="ECO:0000256" key="3">
    <source>
        <dbReference type="ARBA" id="ARBA00019052"/>
    </source>
</evidence>
<dbReference type="EMBL" id="LVZM01020507">
    <property type="protein sequence ID" value="OUC41648.1"/>
    <property type="molecule type" value="Genomic_DNA"/>
</dbReference>
<reference evidence="14 15" key="1">
    <citation type="submission" date="2015-04" db="EMBL/GenBank/DDBJ databases">
        <title>Draft genome of the roundworm Trichinella nativa.</title>
        <authorList>
            <person name="Mitreva M."/>
        </authorList>
    </citation>
    <scope>NUCLEOTIDE SEQUENCE [LARGE SCALE GENOMIC DNA]</scope>
    <source>
        <strain evidence="14 15">ISS45</strain>
    </source>
</reference>
<keyword evidence="12" id="KW-0539">Nucleus</keyword>
<dbReference type="SUPFAM" id="SSF47095">
    <property type="entry name" value="HMG-box"/>
    <property type="match status" value="1"/>
</dbReference>
<evidence type="ECO:0000259" key="13">
    <source>
        <dbReference type="PROSITE" id="PS50118"/>
    </source>
</evidence>
<dbReference type="Proteomes" id="UP000243006">
    <property type="component" value="Unassembled WGS sequence"/>
</dbReference>
<evidence type="ECO:0000256" key="9">
    <source>
        <dbReference type="ARBA" id="ARBA00023163"/>
    </source>
</evidence>
<dbReference type="SMART" id="SM00398">
    <property type="entry name" value="HMG"/>
    <property type="match status" value="1"/>
</dbReference>
<dbReference type="PROSITE" id="PS50118">
    <property type="entry name" value="HMG_BOX_2"/>
    <property type="match status" value="1"/>
</dbReference>
<comment type="caution">
    <text evidence="14">The sequence shown here is derived from an EMBL/GenBank/DDBJ whole genome shotgun (WGS) entry which is preliminary data.</text>
</comment>
<gene>
    <name evidence="14" type="ORF">D917_10765</name>
</gene>
<keyword evidence="7 12" id="KW-0238">DNA-binding</keyword>